<protein>
    <submittedName>
        <fullName evidence="2">FkbM family methyltransferase</fullName>
    </submittedName>
</protein>
<name>A0A9X3MYZ4_9ACTN</name>
<dbReference type="PANTHER" id="PTHR34203">
    <property type="entry name" value="METHYLTRANSFERASE, FKBM FAMILY PROTEIN"/>
    <property type="match status" value="1"/>
</dbReference>
<dbReference type="EMBL" id="JAPDOD010000028">
    <property type="protein sequence ID" value="MDA0163865.1"/>
    <property type="molecule type" value="Genomic_DNA"/>
</dbReference>
<sequence>MSADTTPTVMPLSRLAGIARELTVTQRLQPVDRPRLALDILWYRALRFTSLPREDTARTIGMRDGSRLTYRLNRGDLQAIREIWIEGAYIPPPEARDVRYVVDLGANIGLTSVYLHRQLKPDYVIAVEPDPANAAILRRNLAQNRVPALVLEAAAGPVDGRASFRRERDSNVGRLDTAGGLEVEVLSIASILDLLPDHPGQVLLKMDIEGGEDAVFRGDLSWLDRIHCFQGELHLGHADTDAISALLDRSGLPFRPGAIPGRGPAACWVRT</sequence>
<dbReference type="Pfam" id="PF05050">
    <property type="entry name" value="Methyltransf_21"/>
    <property type="match status" value="1"/>
</dbReference>
<dbReference type="NCBIfam" id="TIGR01444">
    <property type="entry name" value="fkbM_fam"/>
    <property type="match status" value="1"/>
</dbReference>
<dbReference type="InterPro" id="IPR006342">
    <property type="entry name" value="FkbM_mtfrase"/>
</dbReference>
<keyword evidence="2" id="KW-0489">Methyltransferase</keyword>
<comment type="caution">
    <text evidence="2">The sequence shown here is derived from an EMBL/GenBank/DDBJ whole genome shotgun (WGS) entry which is preliminary data.</text>
</comment>
<dbReference type="GO" id="GO:0008168">
    <property type="term" value="F:methyltransferase activity"/>
    <property type="evidence" value="ECO:0007669"/>
    <property type="project" value="UniProtKB-KW"/>
</dbReference>
<reference evidence="2" key="1">
    <citation type="submission" date="2022-10" db="EMBL/GenBank/DDBJ databases">
        <title>The WGS of Solirubrobacter ginsenosidimutans DSM 21036.</title>
        <authorList>
            <person name="Jiang Z."/>
        </authorList>
    </citation>
    <scope>NUCLEOTIDE SEQUENCE</scope>
    <source>
        <strain evidence="2">DSM 21036</strain>
    </source>
</reference>
<evidence type="ECO:0000313" key="3">
    <source>
        <dbReference type="Proteomes" id="UP001149140"/>
    </source>
</evidence>
<dbReference type="Gene3D" id="3.40.50.150">
    <property type="entry name" value="Vaccinia Virus protein VP39"/>
    <property type="match status" value="1"/>
</dbReference>
<dbReference type="InterPro" id="IPR029063">
    <property type="entry name" value="SAM-dependent_MTases_sf"/>
</dbReference>
<dbReference type="PANTHER" id="PTHR34203:SF15">
    <property type="entry name" value="SLL1173 PROTEIN"/>
    <property type="match status" value="1"/>
</dbReference>
<evidence type="ECO:0000313" key="2">
    <source>
        <dbReference type="EMBL" id="MDA0163865.1"/>
    </source>
</evidence>
<dbReference type="AlphaFoldDB" id="A0A9X3MYZ4"/>
<dbReference type="GO" id="GO:0032259">
    <property type="term" value="P:methylation"/>
    <property type="evidence" value="ECO:0007669"/>
    <property type="project" value="UniProtKB-KW"/>
</dbReference>
<organism evidence="2 3">
    <name type="scientific">Solirubrobacter ginsenosidimutans</name>
    <dbReference type="NCBI Taxonomy" id="490573"/>
    <lineage>
        <taxon>Bacteria</taxon>
        <taxon>Bacillati</taxon>
        <taxon>Actinomycetota</taxon>
        <taxon>Thermoleophilia</taxon>
        <taxon>Solirubrobacterales</taxon>
        <taxon>Solirubrobacteraceae</taxon>
        <taxon>Solirubrobacter</taxon>
    </lineage>
</organism>
<dbReference type="InterPro" id="IPR052514">
    <property type="entry name" value="SAM-dependent_MTase"/>
</dbReference>
<dbReference type="RefSeq" id="WP_270043112.1">
    <property type="nucleotide sequence ID" value="NZ_JAPDOD010000028.1"/>
</dbReference>
<feature type="domain" description="Methyltransferase FkbM" evidence="1">
    <location>
        <begin position="103"/>
        <end position="246"/>
    </location>
</feature>
<keyword evidence="3" id="KW-1185">Reference proteome</keyword>
<evidence type="ECO:0000259" key="1">
    <source>
        <dbReference type="Pfam" id="PF05050"/>
    </source>
</evidence>
<accession>A0A9X3MYZ4</accession>
<gene>
    <name evidence="2" type="ORF">OM076_26580</name>
</gene>
<dbReference type="Proteomes" id="UP001149140">
    <property type="component" value="Unassembled WGS sequence"/>
</dbReference>
<dbReference type="SUPFAM" id="SSF53335">
    <property type="entry name" value="S-adenosyl-L-methionine-dependent methyltransferases"/>
    <property type="match status" value="1"/>
</dbReference>
<keyword evidence="2" id="KW-0808">Transferase</keyword>
<proteinExistence type="predicted"/>